<dbReference type="EMBL" id="CAJVSB020000850">
    <property type="protein sequence ID" value="CAH2068717.1"/>
    <property type="molecule type" value="Genomic_DNA"/>
</dbReference>
<keyword evidence="3" id="KW-1185">Reference proteome</keyword>
<dbReference type="PANTHER" id="PTHR31066">
    <property type="entry name" value="OS05G0427100 PROTEIN-RELATED"/>
    <property type="match status" value="1"/>
</dbReference>
<protein>
    <recommendedName>
        <fullName evidence="1">PB1 domain-containing protein</fullName>
    </recommendedName>
</protein>
<sequence length="154" mass="17450">MKKLASIAEGNMVLKYQLISEDLDALITVKSDEDILHMLEEYDRYKLSSGRPKLRAYLFPSTPIIPEHHDAIDARSPEERYIDAVNGFSLITRQHSLSSDRPDFFIGFNSSAGSFPKSTESTKIDTSRLESITPTFGYPKDLHLFTKSELAKHL</sequence>
<gene>
    <name evidence="2" type="ORF">TAV2_LOCUS18350</name>
</gene>
<name>A0AAU9SPA6_THLAR</name>
<feature type="domain" description="PB1" evidence="1">
    <location>
        <begin position="12"/>
        <end position="60"/>
    </location>
</feature>
<accession>A0AAU9SPA6</accession>
<comment type="caution">
    <text evidence="2">The sequence shown here is derived from an EMBL/GenBank/DDBJ whole genome shotgun (WGS) entry which is preliminary data.</text>
</comment>
<evidence type="ECO:0000313" key="2">
    <source>
        <dbReference type="EMBL" id="CAH2068717.1"/>
    </source>
</evidence>
<dbReference type="SUPFAM" id="SSF54277">
    <property type="entry name" value="CAD &amp; PB1 domains"/>
    <property type="match status" value="1"/>
</dbReference>
<dbReference type="InterPro" id="IPR053198">
    <property type="entry name" value="Gynoecium_Dev_Regulator"/>
</dbReference>
<evidence type="ECO:0000259" key="1">
    <source>
        <dbReference type="Pfam" id="PF00564"/>
    </source>
</evidence>
<evidence type="ECO:0000313" key="3">
    <source>
        <dbReference type="Proteomes" id="UP000836841"/>
    </source>
</evidence>
<dbReference type="Pfam" id="PF00564">
    <property type="entry name" value="PB1"/>
    <property type="match status" value="1"/>
</dbReference>
<organism evidence="2 3">
    <name type="scientific">Thlaspi arvense</name>
    <name type="common">Field penny-cress</name>
    <dbReference type="NCBI Taxonomy" id="13288"/>
    <lineage>
        <taxon>Eukaryota</taxon>
        <taxon>Viridiplantae</taxon>
        <taxon>Streptophyta</taxon>
        <taxon>Embryophyta</taxon>
        <taxon>Tracheophyta</taxon>
        <taxon>Spermatophyta</taxon>
        <taxon>Magnoliopsida</taxon>
        <taxon>eudicotyledons</taxon>
        <taxon>Gunneridae</taxon>
        <taxon>Pentapetalae</taxon>
        <taxon>rosids</taxon>
        <taxon>malvids</taxon>
        <taxon>Brassicales</taxon>
        <taxon>Brassicaceae</taxon>
        <taxon>Thlaspideae</taxon>
        <taxon>Thlaspi</taxon>
    </lineage>
</organism>
<dbReference type="PANTHER" id="PTHR31066:SF85">
    <property type="entry name" value="OS02G0809100 PROTEIN"/>
    <property type="match status" value="1"/>
</dbReference>
<dbReference type="AlphaFoldDB" id="A0AAU9SPA6"/>
<dbReference type="InterPro" id="IPR000270">
    <property type="entry name" value="PB1_dom"/>
</dbReference>
<reference evidence="2 3" key="1">
    <citation type="submission" date="2022-03" db="EMBL/GenBank/DDBJ databases">
        <authorList>
            <person name="Nunn A."/>
            <person name="Chopra R."/>
            <person name="Nunn A."/>
            <person name="Contreras Garrido A."/>
        </authorList>
    </citation>
    <scope>NUCLEOTIDE SEQUENCE [LARGE SCALE GENOMIC DNA]</scope>
</reference>
<dbReference type="Proteomes" id="UP000836841">
    <property type="component" value="Unassembled WGS sequence"/>
</dbReference>
<proteinExistence type="predicted"/>